<evidence type="ECO:0000313" key="5">
    <source>
        <dbReference type="EMBL" id="TWO71397.1"/>
    </source>
</evidence>
<dbReference type="InterPro" id="IPR028082">
    <property type="entry name" value="Peripla_BP_I"/>
</dbReference>
<evidence type="ECO:0000256" key="1">
    <source>
        <dbReference type="ARBA" id="ARBA00010062"/>
    </source>
</evidence>
<feature type="domain" description="Leucine-binding protein" evidence="4">
    <location>
        <begin position="26"/>
        <end position="368"/>
    </location>
</feature>
<comment type="similarity">
    <text evidence="1">Belongs to the leucine-binding protein family.</text>
</comment>
<comment type="caution">
    <text evidence="5">The sequence shown here is derived from an EMBL/GenBank/DDBJ whole genome shotgun (WGS) entry which is preliminary data.</text>
</comment>
<dbReference type="PANTHER" id="PTHR30483:SF6">
    <property type="entry name" value="PERIPLASMIC BINDING PROTEIN OF ABC TRANSPORTER FOR NATURAL AMINO ACIDS"/>
    <property type="match status" value="1"/>
</dbReference>
<dbReference type="OrthoDB" id="5297022at2"/>
<gene>
    <name evidence="5" type="ORF">FN976_10770</name>
</gene>
<organism evidence="5 6">
    <name type="scientific">Caenimonas sedimenti</name>
    <dbReference type="NCBI Taxonomy" id="2596921"/>
    <lineage>
        <taxon>Bacteria</taxon>
        <taxon>Pseudomonadati</taxon>
        <taxon>Pseudomonadota</taxon>
        <taxon>Betaproteobacteria</taxon>
        <taxon>Burkholderiales</taxon>
        <taxon>Comamonadaceae</taxon>
        <taxon>Caenimonas</taxon>
    </lineage>
</organism>
<dbReference type="Pfam" id="PF13458">
    <property type="entry name" value="Peripla_BP_6"/>
    <property type="match status" value="1"/>
</dbReference>
<name>A0A562ZSL5_9BURK</name>
<accession>A0A562ZSL5</accession>
<feature type="chain" id="PRO_5022025116" evidence="3">
    <location>
        <begin position="24"/>
        <end position="413"/>
    </location>
</feature>
<dbReference type="Gene3D" id="3.40.50.2300">
    <property type="match status" value="2"/>
</dbReference>
<dbReference type="AlphaFoldDB" id="A0A562ZSL5"/>
<dbReference type="CDD" id="cd06334">
    <property type="entry name" value="PBP1_ABC_ligand_binding-like"/>
    <property type="match status" value="1"/>
</dbReference>
<dbReference type="RefSeq" id="WP_145893008.1">
    <property type="nucleotide sequence ID" value="NZ_VOBQ01000008.1"/>
</dbReference>
<dbReference type="InterPro" id="IPR051010">
    <property type="entry name" value="BCAA_transport"/>
</dbReference>
<proteinExistence type="inferred from homology"/>
<reference evidence="5 6" key="1">
    <citation type="submission" date="2019-07" db="EMBL/GenBank/DDBJ databases">
        <title>Caenimonas sedimenti sp. nov., isolated from activated sludge.</title>
        <authorList>
            <person name="Xu J."/>
        </authorList>
    </citation>
    <scope>NUCLEOTIDE SEQUENCE [LARGE SCALE GENOMIC DNA]</scope>
    <source>
        <strain evidence="5 6">HX-9-20</strain>
    </source>
</reference>
<feature type="signal peptide" evidence="3">
    <location>
        <begin position="1"/>
        <end position="23"/>
    </location>
</feature>
<dbReference type="Proteomes" id="UP000318199">
    <property type="component" value="Unassembled WGS sequence"/>
</dbReference>
<keyword evidence="6" id="KW-1185">Reference proteome</keyword>
<dbReference type="EMBL" id="VOBQ01000008">
    <property type="protein sequence ID" value="TWO71397.1"/>
    <property type="molecule type" value="Genomic_DNA"/>
</dbReference>
<evidence type="ECO:0000256" key="3">
    <source>
        <dbReference type="SAM" id="SignalP"/>
    </source>
</evidence>
<dbReference type="SUPFAM" id="SSF53822">
    <property type="entry name" value="Periplasmic binding protein-like I"/>
    <property type="match status" value="1"/>
</dbReference>
<evidence type="ECO:0000313" key="6">
    <source>
        <dbReference type="Proteomes" id="UP000318199"/>
    </source>
</evidence>
<protein>
    <submittedName>
        <fullName evidence="5">ABC transporter substrate-binding protein</fullName>
    </submittedName>
</protein>
<evidence type="ECO:0000256" key="2">
    <source>
        <dbReference type="ARBA" id="ARBA00022729"/>
    </source>
</evidence>
<sequence length="413" mass="45810">MYRKLKLMLGTAAVLLGAVPAHAETLRFALCYDLTKAYTFITPQVVQAVRDYAEVLNLKGGIEGNPIEIIVQDHGNEPQRGIECYEKVKDQALTVDFLSTPVSRAALPRAMKDGKVMVQALAGRGDTVDGEVFKWVFPLGPTYWGQAANIVSHFKKQSGGNLKGKKIAFLYIDYPFGQEPIPVMQELQKREGFELQLFPYPLPGSDQSSAWSQMRRFQPDLIVHWAFSAMHVVASKEAKRNGISLDKMITVNWFNETDLTNIGHDAAKGIRRSTTVTSGIDNPIMKDIIRELYDKGKGNGDRKFLSDIYYSTGLAIYAPIFEAARLAVKSEKTPMTAEKMRKGLESVRGYDASGLLPALTVSAKDHGGGGKTRIELWDGSKWIPQGDWIADYNDLVWATVKQHSADFAKSTGK</sequence>
<keyword evidence="2 3" id="KW-0732">Signal</keyword>
<evidence type="ECO:0000259" key="4">
    <source>
        <dbReference type="Pfam" id="PF13458"/>
    </source>
</evidence>
<dbReference type="InterPro" id="IPR028081">
    <property type="entry name" value="Leu-bd"/>
</dbReference>
<dbReference type="PANTHER" id="PTHR30483">
    <property type="entry name" value="LEUCINE-SPECIFIC-BINDING PROTEIN"/>
    <property type="match status" value="1"/>
</dbReference>